<dbReference type="Proteomes" id="UP001320159">
    <property type="component" value="Unassembled WGS sequence"/>
</dbReference>
<sequence>MSILLRSIKFLAAITVLMIGISCLPIFSFTASAAGVQILSGSPGDVISYSGQSGPNSLVTMEVSASISVNTWTSGDNKRYEKSLNGVNIPGGSNSMSISTYPVDTLTVTGGPSWAGGLGYSMTGSVSNNRGSFSMSNVPGGKYNIVVSGISNGSSQSVSMSVKASQKVSADADGKFSVSLDTGGLPAAVYSVKQNGMEVALVYLGVTPPATPTPVPTPVITATPTATSSPTVSPTVVPSDKPTITPTAEPTAIPSPTPSIVLEKKPEQGQSNPISDFISWLVMMISGSDTQDGTTTENTWPTINTIFIILTLFAFGAIIVDIMMKRKK</sequence>
<keyword evidence="2" id="KW-1133">Transmembrane helix</keyword>
<evidence type="ECO:0000313" key="3">
    <source>
        <dbReference type="EMBL" id="MCD1294891.1"/>
    </source>
</evidence>
<name>A0AAP2RDP0_9EURY</name>
<dbReference type="AlphaFoldDB" id="A0AAP2RDP0"/>
<keyword evidence="2" id="KW-0812">Transmembrane</keyword>
<comment type="caution">
    <text evidence="3">The sequence shown here is derived from an EMBL/GenBank/DDBJ whole genome shotgun (WGS) entry which is preliminary data.</text>
</comment>
<dbReference type="PROSITE" id="PS51257">
    <property type="entry name" value="PROKAR_LIPOPROTEIN"/>
    <property type="match status" value="1"/>
</dbReference>
<keyword evidence="4" id="KW-1185">Reference proteome</keyword>
<feature type="region of interest" description="Disordered" evidence="1">
    <location>
        <begin position="223"/>
        <end position="257"/>
    </location>
</feature>
<feature type="transmembrane region" description="Helical" evidence="2">
    <location>
        <begin position="306"/>
        <end position="324"/>
    </location>
</feature>
<protein>
    <submittedName>
        <fullName evidence="3">Uncharacterized protein</fullName>
    </submittedName>
</protein>
<proteinExistence type="predicted"/>
<accession>A0AAP2RDP0</accession>
<evidence type="ECO:0000313" key="4">
    <source>
        <dbReference type="Proteomes" id="UP001320159"/>
    </source>
</evidence>
<reference evidence="3 4" key="1">
    <citation type="submission" date="2017-11" db="EMBL/GenBank/DDBJ databases">
        <title>Isolation and Characterization of Family Methanocellaceae Species from Potential Methane Hydrate Area Offshore Southwestern Taiwan.</title>
        <authorList>
            <person name="Zhang W.-L."/>
            <person name="Chen W.-C."/>
            <person name="Lai M.-C."/>
            <person name="Chen S.-C."/>
        </authorList>
    </citation>
    <scope>NUCLEOTIDE SEQUENCE [LARGE SCALE GENOMIC DNA]</scope>
    <source>
        <strain evidence="3 4">CWC-04</strain>
    </source>
</reference>
<dbReference type="EMBL" id="PGCK01000005">
    <property type="protein sequence ID" value="MCD1294891.1"/>
    <property type="molecule type" value="Genomic_DNA"/>
</dbReference>
<evidence type="ECO:0000256" key="1">
    <source>
        <dbReference type="SAM" id="MobiDB-lite"/>
    </source>
</evidence>
<gene>
    <name evidence="3" type="ORF">CUJ83_07755</name>
</gene>
<organism evidence="3 4">
    <name type="scientific">Methanooceanicella nereidis</name>
    <dbReference type="NCBI Taxonomy" id="2052831"/>
    <lineage>
        <taxon>Archaea</taxon>
        <taxon>Methanobacteriati</taxon>
        <taxon>Methanobacteriota</taxon>
        <taxon>Stenosarchaea group</taxon>
        <taxon>Methanomicrobia</taxon>
        <taxon>Methanocellales</taxon>
        <taxon>Methanocellaceae</taxon>
        <taxon>Methanooceanicella</taxon>
    </lineage>
</organism>
<evidence type="ECO:0000256" key="2">
    <source>
        <dbReference type="SAM" id="Phobius"/>
    </source>
</evidence>
<keyword evidence="2" id="KW-0472">Membrane</keyword>